<evidence type="ECO:0000256" key="3">
    <source>
        <dbReference type="ARBA" id="ARBA00017473"/>
    </source>
</evidence>
<comment type="similarity">
    <text evidence="1 9">Belongs to the GHMP kinase family. IspE subfamily.</text>
</comment>
<organism evidence="12 13">
    <name type="scientific">Akkermansia muciniphila</name>
    <dbReference type="NCBI Taxonomy" id="239935"/>
    <lineage>
        <taxon>Bacteria</taxon>
        <taxon>Pseudomonadati</taxon>
        <taxon>Verrucomicrobiota</taxon>
        <taxon>Verrucomicrobiia</taxon>
        <taxon>Verrucomicrobiales</taxon>
        <taxon>Akkermansiaceae</taxon>
        <taxon>Akkermansia</taxon>
    </lineage>
</organism>
<dbReference type="GO" id="GO:0050515">
    <property type="term" value="F:4-(cytidine 5'-diphospho)-2-C-methyl-D-erythritol kinase activity"/>
    <property type="evidence" value="ECO:0007669"/>
    <property type="project" value="UniProtKB-UniRule"/>
</dbReference>
<dbReference type="EC" id="2.7.1.148" evidence="2 9"/>
<dbReference type="EMBL" id="PJKA01000013">
    <property type="protein sequence ID" value="PNC17135.1"/>
    <property type="molecule type" value="Genomic_DNA"/>
</dbReference>
<dbReference type="GO" id="GO:0019288">
    <property type="term" value="P:isopentenyl diphosphate biosynthetic process, methylerythritol 4-phosphate pathway"/>
    <property type="evidence" value="ECO:0007669"/>
    <property type="project" value="UniProtKB-UniRule"/>
</dbReference>
<keyword evidence="6 9" id="KW-0418">Kinase</keyword>
<keyword evidence="5 9" id="KW-0547">Nucleotide-binding</keyword>
<keyword evidence="7 9" id="KW-0067">ATP-binding</keyword>
<comment type="pathway">
    <text evidence="9">Isoprenoid biosynthesis; isopentenyl diphosphate biosynthesis via DXP pathway; isopentenyl diphosphate from 1-deoxy-D-xylulose 5-phosphate: step 3/6.</text>
</comment>
<dbReference type="Pfam" id="PF08544">
    <property type="entry name" value="GHMP_kinases_C"/>
    <property type="match status" value="1"/>
</dbReference>
<evidence type="ECO:0000256" key="7">
    <source>
        <dbReference type="ARBA" id="ARBA00022840"/>
    </source>
</evidence>
<keyword evidence="4 9" id="KW-0808">Transferase</keyword>
<evidence type="ECO:0000256" key="4">
    <source>
        <dbReference type="ARBA" id="ARBA00022679"/>
    </source>
</evidence>
<dbReference type="GO" id="GO:0016114">
    <property type="term" value="P:terpenoid biosynthetic process"/>
    <property type="evidence" value="ECO:0007669"/>
    <property type="project" value="UniProtKB-UniRule"/>
</dbReference>
<evidence type="ECO:0000313" key="13">
    <source>
        <dbReference type="Proteomes" id="UP000236000"/>
    </source>
</evidence>
<comment type="function">
    <text evidence="9">Catalyzes the phosphorylation of the position 2 hydroxy group of 4-diphosphocytidyl-2C-methyl-D-erythritol.</text>
</comment>
<feature type="domain" description="GHMP kinase N-terminal" evidence="10">
    <location>
        <begin position="63"/>
        <end position="140"/>
    </location>
</feature>
<dbReference type="Gene3D" id="3.30.70.890">
    <property type="entry name" value="GHMP kinase, C-terminal domain"/>
    <property type="match status" value="1"/>
</dbReference>
<dbReference type="InterPro" id="IPR004424">
    <property type="entry name" value="IspE"/>
</dbReference>
<evidence type="ECO:0000256" key="8">
    <source>
        <dbReference type="ARBA" id="ARBA00032554"/>
    </source>
</evidence>
<dbReference type="OrthoDB" id="9809438at2"/>
<evidence type="ECO:0000259" key="10">
    <source>
        <dbReference type="Pfam" id="PF00288"/>
    </source>
</evidence>
<dbReference type="RefSeq" id="WP_102715396.1">
    <property type="nucleotide sequence ID" value="NZ_CABMLK010000002.1"/>
</dbReference>
<dbReference type="GO" id="GO:0005524">
    <property type="term" value="F:ATP binding"/>
    <property type="evidence" value="ECO:0007669"/>
    <property type="project" value="UniProtKB-UniRule"/>
</dbReference>
<dbReference type="UniPathway" id="UPA00056">
    <property type="reaction ID" value="UER00094"/>
</dbReference>
<comment type="catalytic activity">
    <reaction evidence="9">
        <text>4-CDP-2-C-methyl-D-erythritol + ATP = 4-CDP-2-C-methyl-D-erythritol 2-phosphate + ADP + H(+)</text>
        <dbReference type="Rhea" id="RHEA:18437"/>
        <dbReference type="ChEBI" id="CHEBI:15378"/>
        <dbReference type="ChEBI" id="CHEBI:30616"/>
        <dbReference type="ChEBI" id="CHEBI:57823"/>
        <dbReference type="ChEBI" id="CHEBI:57919"/>
        <dbReference type="ChEBI" id="CHEBI:456216"/>
        <dbReference type="EC" id="2.7.1.148"/>
    </reaction>
</comment>
<dbReference type="Proteomes" id="UP000236000">
    <property type="component" value="Unassembled WGS sequence"/>
</dbReference>
<dbReference type="InterPro" id="IPR006204">
    <property type="entry name" value="GHMP_kinase_N_dom"/>
</dbReference>
<dbReference type="HAMAP" id="MF_00061">
    <property type="entry name" value="IspE"/>
    <property type="match status" value="1"/>
</dbReference>
<evidence type="ECO:0000313" key="12">
    <source>
        <dbReference type="EMBL" id="PNC17135.1"/>
    </source>
</evidence>
<evidence type="ECO:0000256" key="5">
    <source>
        <dbReference type="ARBA" id="ARBA00022741"/>
    </source>
</evidence>
<protein>
    <recommendedName>
        <fullName evidence="3 9">4-diphosphocytidyl-2-C-methyl-D-erythritol kinase</fullName>
        <shortName evidence="9">CMK</shortName>
        <ecNumber evidence="2 9">2.7.1.148</ecNumber>
    </recommendedName>
    <alternativeName>
        <fullName evidence="8 9">4-(cytidine-5'-diphospho)-2-C-methyl-D-erythritol kinase</fullName>
    </alternativeName>
</protein>
<evidence type="ECO:0000256" key="6">
    <source>
        <dbReference type="ARBA" id="ARBA00022777"/>
    </source>
</evidence>
<keyword evidence="9" id="KW-0414">Isoprene biosynthesis</keyword>
<feature type="active site" evidence="9">
    <location>
        <position position="133"/>
    </location>
</feature>
<gene>
    <name evidence="9 12" type="primary">ispE</name>
    <name evidence="12" type="ORF">CXU22_10925</name>
</gene>
<evidence type="ECO:0000259" key="11">
    <source>
        <dbReference type="Pfam" id="PF08544"/>
    </source>
</evidence>
<dbReference type="InterPro" id="IPR020568">
    <property type="entry name" value="Ribosomal_Su5_D2-typ_SF"/>
</dbReference>
<feature type="domain" description="GHMP kinase C-terminal" evidence="11">
    <location>
        <begin position="208"/>
        <end position="261"/>
    </location>
</feature>
<proteinExistence type="inferred from homology"/>
<evidence type="ECO:0000256" key="9">
    <source>
        <dbReference type="HAMAP-Rule" id="MF_00061"/>
    </source>
</evidence>
<sequence length="282" mass="30846">MISCSAPCKVNVSLRVLGKRPDGFHEVDTVMVPLELCDVLEFSPAGALEMSCDAPGVPLDESNLVMKAGRLMERELGRPMPWHVRLVKNVPHGAGLGGGSSDAACVLSVLNELEHGGLPPERLAELAGEIGSDVGFFIYGAACRCTGRGEKVEPLPEWREWRPQVVLLKPSFGVSTPDAYRRWAGSGELPGIPYGEQRVDGHVLVNDLERPVFEKHLFLAEMKSWLLERPGVRGAMMSGSGSTMFAVTEDAVAARRLMEDAARELDPTLWMWTGRVMQRGIR</sequence>
<accession>A0A2N8HBB0</accession>
<dbReference type="Pfam" id="PF00288">
    <property type="entry name" value="GHMP_kinases_N"/>
    <property type="match status" value="1"/>
</dbReference>
<comment type="caution">
    <text evidence="12">The sequence shown here is derived from an EMBL/GenBank/DDBJ whole genome shotgun (WGS) entry which is preliminary data.</text>
</comment>
<feature type="binding site" evidence="9">
    <location>
        <begin position="91"/>
        <end position="101"/>
    </location>
    <ligand>
        <name>ATP</name>
        <dbReference type="ChEBI" id="CHEBI:30616"/>
    </ligand>
</feature>
<dbReference type="InterPro" id="IPR036554">
    <property type="entry name" value="GHMP_kinase_C_sf"/>
</dbReference>
<dbReference type="InterPro" id="IPR013750">
    <property type="entry name" value="GHMP_kinase_C_dom"/>
</dbReference>
<dbReference type="NCBIfam" id="TIGR00154">
    <property type="entry name" value="ispE"/>
    <property type="match status" value="1"/>
</dbReference>
<name>A0A2N8HBB0_9BACT</name>
<dbReference type="AlphaFoldDB" id="A0A2N8HBB0"/>
<evidence type="ECO:0000256" key="2">
    <source>
        <dbReference type="ARBA" id="ARBA00012052"/>
    </source>
</evidence>
<feature type="active site" evidence="9">
    <location>
        <position position="9"/>
    </location>
</feature>
<dbReference type="PANTHER" id="PTHR43527:SF2">
    <property type="entry name" value="4-DIPHOSPHOCYTIDYL-2-C-METHYL-D-ERYTHRITOL KINASE, CHLOROPLASTIC"/>
    <property type="match status" value="1"/>
</dbReference>
<dbReference type="PANTHER" id="PTHR43527">
    <property type="entry name" value="4-DIPHOSPHOCYTIDYL-2-C-METHYL-D-ERYTHRITOL KINASE, CHLOROPLASTIC"/>
    <property type="match status" value="1"/>
</dbReference>
<dbReference type="InterPro" id="IPR014721">
    <property type="entry name" value="Ribsml_uS5_D2-typ_fold_subgr"/>
</dbReference>
<evidence type="ECO:0000256" key="1">
    <source>
        <dbReference type="ARBA" id="ARBA00009684"/>
    </source>
</evidence>
<dbReference type="PIRSF" id="PIRSF010376">
    <property type="entry name" value="IspE"/>
    <property type="match status" value="1"/>
</dbReference>
<dbReference type="SUPFAM" id="SSF55060">
    <property type="entry name" value="GHMP Kinase, C-terminal domain"/>
    <property type="match status" value="1"/>
</dbReference>
<reference evidence="12 13" key="1">
    <citation type="journal article" date="2017" name="BMC Genomics">
        <title>Genome sequencing of 39 Akkermansia muciniphila isolates reveals its population structure, genomic and functional diverisity, and global distribution in mammalian gut microbiotas.</title>
        <authorList>
            <person name="Guo X."/>
            <person name="Li S."/>
            <person name="Zhang J."/>
            <person name="Wu F."/>
            <person name="Li X."/>
            <person name="Wu D."/>
            <person name="Zhang M."/>
            <person name="Ou Z."/>
            <person name="Jie Z."/>
            <person name="Yan Q."/>
            <person name="Li P."/>
            <person name="Yi J."/>
            <person name="Peng Y."/>
        </authorList>
    </citation>
    <scope>NUCLEOTIDE SEQUENCE [LARGE SCALE GENOMIC DNA]</scope>
    <source>
        <strain evidence="12 13">GP24</strain>
    </source>
</reference>
<dbReference type="Gene3D" id="3.30.230.10">
    <property type="match status" value="1"/>
</dbReference>
<dbReference type="SUPFAM" id="SSF54211">
    <property type="entry name" value="Ribosomal protein S5 domain 2-like"/>
    <property type="match status" value="1"/>
</dbReference>